<dbReference type="InterPro" id="IPR006201">
    <property type="entry name" value="Neur_channel"/>
</dbReference>
<dbReference type="Gene3D" id="2.70.170.10">
    <property type="entry name" value="Neurotransmitter-gated ion-channel ligand-binding domain"/>
    <property type="match status" value="1"/>
</dbReference>
<dbReference type="InterPro" id="IPR036734">
    <property type="entry name" value="Neur_chan_lig-bd_sf"/>
</dbReference>
<dbReference type="OrthoDB" id="5975154at2759"/>
<keyword evidence="9" id="KW-1185">Reference proteome</keyword>
<accession>A0A8B8B538</accession>
<dbReference type="GO" id="GO:0004888">
    <property type="term" value="F:transmembrane signaling receptor activity"/>
    <property type="evidence" value="ECO:0007669"/>
    <property type="project" value="InterPro"/>
</dbReference>
<evidence type="ECO:0000256" key="1">
    <source>
        <dbReference type="ARBA" id="ARBA00004141"/>
    </source>
</evidence>
<dbReference type="CDD" id="cd19051">
    <property type="entry name" value="LGIC_TM_cation"/>
    <property type="match status" value="1"/>
</dbReference>
<dbReference type="Gene3D" id="1.20.58.390">
    <property type="entry name" value="Neurotransmitter-gated ion-channel transmembrane domain"/>
    <property type="match status" value="1"/>
</dbReference>
<feature type="transmembrane region" description="Helical" evidence="6">
    <location>
        <begin position="243"/>
        <end position="264"/>
    </location>
</feature>
<evidence type="ECO:0000259" key="7">
    <source>
        <dbReference type="Pfam" id="PF02931"/>
    </source>
</evidence>
<dbReference type="Pfam" id="PF02931">
    <property type="entry name" value="Neur_chan_LBD"/>
    <property type="match status" value="1"/>
</dbReference>
<feature type="compositionally biased region" description="Acidic residues" evidence="5">
    <location>
        <begin position="387"/>
        <end position="397"/>
    </location>
</feature>
<evidence type="ECO:0000259" key="8">
    <source>
        <dbReference type="Pfam" id="PF02932"/>
    </source>
</evidence>
<proteinExistence type="predicted"/>
<keyword evidence="4 6" id="KW-0472">Membrane</keyword>
<dbReference type="InterPro" id="IPR036719">
    <property type="entry name" value="Neuro-gated_channel_TM_sf"/>
</dbReference>
<reference evidence="10" key="1">
    <citation type="submission" date="2025-08" db="UniProtKB">
        <authorList>
            <consortium name="RefSeq"/>
        </authorList>
    </citation>
    <scope>IDENTIFICATION</scope>
    <source>
        <tissue evidence="10">Whole sample</tissue>
    </source>
</reference>
<dbReference type="PANTHER" id="PTHR18945">
    <property type="entry name" value="NEUROTRANSMITTER GATED ION CHANNEL"/>
    <property type="match status" value="1"/>
</dbReference>
<dbReference type="AlphaFoldDB" id="A0A8B8B538"/>
<evidence type="ECO:0000256" key="3">
    <source>
        <dbReference type="ARBA" id="ARBA00022989"/>
    </source>
</evidence>
<dbReference type="InterPro" id="IPR038050">
    <property type="entry name" value="Neuro_actylchol_rec"/>
</dbReference>
<dbReference type="RefSeq" id="XP_022298527.1">
    <property type="nucleotide sequence ID" value="XM_022442819.1"/>
</dbReference>
<feature type="domain" description="Neurotransmitter-gated ion-channel transmembrane" evidence="8">
    <location>
        <begin position="249"/>
        <end position="344"/>
    </location>
</feature>
<gene>
    <name evidence="10" type="primary">LOC111107557</name>
</gene>
<dbReference type="CDD" id="cd18989">
    <property type="entry name" value="LGIC_ECD_cation"/>
    <property type="match status" value="1"/>
</dbReference>
<evidence type="ECO:0000256" key="4">
    <source>
        <dbReference type="ARBA" id="ARBA00023136"/>
    </source>
</evidence>
<sequence>MHKVTMMKIDIQATSYWTVFLCLWVRVHSTFSPVLAKNLLDELYNDNYSSLVRPSTTVQVNTSLTVYTINSLDIIDQTLSVSGMLSMKWTDPRLAWSSLSDYSAVKFIFNTEENTWVPPIFVQNSVDDMEVISDENWTMRINPDGMITWNPSDVYTVSCECDVKYYPFDTQKCYIIFTTAGYSSMDIQFNADDNAVDVSNYVENGEWKVVSLSAETFGNRAVPSGDVTYSKIQFSFILKRRHIFHIINTIFPVIVMVFLIPLVFKLDLGSSDKTDYALTVLLSYSVYLTMVADRIPSTSVSVCYMSLYLATMLAVSTISVPFGMLVVHVYNKGDAPMHPTIQYLSGTILRNIACCRKLNCCCRERGGTIGNKSDKDGGHGVNHSNSSEEDLRESSSDDDLGYNITWQKTAILLDHVFFMLFLFVVILITFIFFVILAVNY</sequence>
<keyword evidence="3 6" id="KW-1133">Transmembrane helix</keyword>
<feature type="transmembrane region" description="Helical" evidence="6">
    <location>
        <begin position="276"/>
        <end position="295"/>
    </location>
</feature>
<name>A0A8B8B538_CRAVI</name>
<dbReference type="GO" id="GO:0016020">
    <property type="term" value="C:membrane"/>
    <property type="evidence" value="ECO:0007669"/>
    <property type="project" value="UniProtKB-SubCell"/>
</dbReference>
<dbReference type="GeneID" id="111107557"/>
<dbReference type="FunFam" id="2.70.170.10:FF:000028">
    <property type="entry name" value="AcetylCholine Receptor"/>
    <property type="match status" value="1"/>
</dbReference>
<evidence type="ECO:0000313" key="10">
    <source>
        <dbReference type="RefSeq" id="XP_022298527.1"/>
    </source>
</evidence>
<dbReference type="KEGG" id="cvn:111107557"/>
<dbReference type="SUPFAM" id="SSF63712">
    <property type="entry name" value="Nicotinic receptor ligand binding domain-like"/>
    <property type="match status" value="1"/>
</dbReference>
<feature type="region of interest" description="Disordered" evidence="5">
    <location>
        <begin position="373"/>
        <end position="397"/>
    </location>
</feature>
<evidence type="ECO:0000256" key="2">
    <source>
        <dbReference type="ARBA" id="ARBA00022692"/>
    </source>
</evidence>
<protein>
    <submittedName>
        <fullName evidence="10">Acetylcholine receptor subunit gamma-like isoform X1</fullName>
    </submittedName>
</protein>
<feature type="domain" description="Neurotransmitter-gated ion-channel ligand-binding" evidence="7">
    <location>
        <begin position="37"/>
        <end position="241"/>
    </location>
</feature>
<evidence type="ECO:0000313" key="9">
    <source>
        <dbReference type="Proteomes" id="UP000694844"/>
    </source>
</evidence>
<feature type="transmembrane region" description="Helical" evidence="6">
    <location>
        <begin position="416"/>
        <end position="438"/>
    </location>
</feature>
<dbReference type="InterPro" id="IPR006029">
    <property type="entry name" value="Neurotrans-gated_channel_TM"/>
</dbReference>
<feature type="transmembrane region" description="Helical" evidence="6">
    <location>
        <begin position="307"/>
        <end position="330"/>
    </location>
</feature>
<dbReference type="Proteomes" id="UP000694844">
    <property type="component" value="Chromosome 8"/>
</dbReference>
<evidence type="ECO:0000256" key="6">
    <source>
        <dbReference type="SAM" id="Phobius"/>
    </source>
</evidence>
<evidence type="ECO:0000256" key="5">
    <source>
        <dbReference type="SAM" id="MobiDB-lite"/>
    </source>
</evidence>
<dbReference type="SUPFAM" id="SSF90112">
    <property type="entry name" value="Neurotransmitter-gated ion-channel transmembrane pore"/>
    <property type="match status" value="1"/>
</dbReference>
<comment type="subcellular location">
    <subcellularLocation>
        <location evidence="1">Membrane</location>
        <topology evidence="1">Multi-pass membrane protein</topology>
    </subcellularLocation>
</comment>
<dbReference type="InterPro" id="IPR006202">
    <property type="entry name" value="Neur_chan_lig-bd"/>
</dbReference>
<dbReference type="PRINTS" id="PR00252">
    <property type="entry name" value="NRIONCHANNEL"/>
</dbReference>
<keyword evidence="2 6" id="KW-0812">Transmembrane</keyword>
<organism evidence="9 10">
    <name type="scientific">Crassostrea virginica</name>
    <name type="common">Eastern oyster</name>
    <dbReference type="NCBI Taxonomy" id="6565"/>
    <lineage>
        <taxon>Eukaryota</taxon>
        <taxon>Metazoa</taxon>
        <taxon>Spiralia</taxon>
        <taxon>Lophotrochozoa</taxon>
        <taxon>Mollusca</taxon>
        <taxon>Bivalvia</taxon>
        <taxon>Autobranchia</taxon>
        <taxon>Pteriomorphia</taxon>
        <taxon>Ostreida</taxon>
        <taxon>Ostreoidea</taxon>
        <taxon>Ostreidae</taxon>
        <taxon>Crassostrea</taxon>
    </lineage>
</organism>
<dbReference type="Pfam" id="PF02932">
    <property type="entry name" value="Neur_chan_memb"/>
    <property type="match status" value="1"/>
</dbReference>
<dbReference type="GO" id="GO:0005230">
    <property type="term" value="F:extracellular ligand-gated monoatomic ion channel activity"/>
    <property type="evidence" value="ECO:0007669"/>
    <property type="project" value="InterPro"/>
</dbReference>